<dbReference type="GO" id="GO:0016887">
    <property type="term" value="F:ATP hydrolysis activity"/>
    <property type="evidence" value="ECO:0007669"/>
    <property type="project" value="InterPro"/>
</dbReference>
<dbReference type="InterPro" id="IPR027417">
    <property type="entry name" value="P-loop_NTPase"/>
</dbReference>
<dbReference type="PANTHER" id="PTHR43581">
    <property type="entry name" value="ATP/GTP PHOSPHATASE"/>
    <property type="match status" value="1"/>
</dbReference>
<evidence type="ECO:0000313" key="8">
    <source>
        <dbReference type="Proteomes" id="UP000286501"/>
    </source>
</evidence>
<evidence type="ECO:0000313" key="5">
    <source>
        <dbReference type="EMBL" id="RGS11301.1"/>
    </source>
</evidence>
<reference evidence="3" key="2">
    <citation type="submission" date="2022-07" db="EMBL/GenBank/DDBJ databases">
        <title>Prevotella copri.</title>
        <authorList>
            <person name="Yang C."/>
        </authorList>
    </citation>
    <scope>NUCLEOTIDE SEQUENCE</scope>
    <source>
        <strain evidence="3">HF1476</strain>
    </source>
</reference>
<dbReference type="SUPFAM" id="SSF52540">
    <property type="entry name" value="P-loop containing nucleoside triphosphate hydrolases"/>
    <property type="match status" value="1"/>
</dbReference>
<name>A0A3R6HF19_9BACT</name>
<proteinExistence type="predicted"/>
<feature type="domain" description="ATPase AAA-type core" evidence="2">
    <location>
        <begin position="267"/>
        <end position="344"/>
    </location>
</feature>
<evidence type="ECO:0000313" key="4">
    <source>
        <dbReference type="EMBL" id="MCW4093884.1"/>
    </source>
</evidence>
<dbReference type="Proteomes" id="UP001204486">
    <property type="component" value="Unassembled WGS sequence"/>
</dbReference>
<dbReference type="PANTHER" id="PTHR43581:SF2">
    <property type="entry name" value="EXCINUCLEASE ATPASE SUBUNIT"/>
    <property type="match status" value="1"/>
</dbReference>
<dbReference type="RefSeq" id="WP_118086195.1">
    <property type="nucleotide sequence ID" value="NZ_JANDWK010000038.1"/>
</dbReference>
<keyword evidence="6" id="KW-0067">ATP-binding</keyword>
<dbReference type="GO" id="GO:0005524">
    <property type="term" value="F:ATP binding"/>
    <property type="evidence" value="ECO:0007669"/>
    <property type="project" value="UniProtKB-KW"/>
</dbReference>
<dbReference type="EMBL" id="JANDWN010000042">
    <property type="protein sequence ID" value="MCP9600835.1"/>
    <property type="molecule type" value="Genomic_DNA"/>
</dbReference>
<dbReference type="Proteomes" id="UP001209074">
    <property type="component" value="Unassembled WGS sequence"/>
</dbReference>
<reference evidence="7 8" key="1">
    <citation type="submission" date="2018-08" db="EMBL/GenBank/DDBJ databases">
        <title>A genome reference for cultivated species of the human gut microbiota.</title>
        <authorList>
            <person name="Zou Y."/>
            <person name="Xue W."/>
            <person name="Luo G."/>
        </authorList>
    </citation>
    <scope>NUCLEOTIDE SEQUENCE [LARGE SCALE GENOMIC DNA]</scope>
    <source>
        <strain evidence="5 7">AF24-12</strain>
        <strain evidence="6 8">AM22-1</strain>
    </source>
</reference>
<reference evidence="4" key="3">
    <citation type="submission" date="2022-11" db="EMBL/GenBank/DDBJ databases">
        <title>Genomic repertoires linked with pathogenic potency of arthritogenic Prevotella copri isolated from the gut of rheumatoid arthritis patients.</title>
        <authorList>
            <person name="Nii T."/>
            <person name="Maeda Y."/>
            <person name="Motooka D."/>
            <person name="Naito M."/>
            <person name="Matsumoto Y."/>
            <person name="Ogawa T."/>
            <person name="Oguro-Igashira E."/>
            <person name="Kishikawa T."/>
            <person name="Yamashita M."/>
            <person name="Koizumi S."/>
            <person name="Kurakawa T."/>
            <person name="Okumura R."/>
            <person name="Kayama H."/>
            <person name="Murakami M."/>
            <person name="Sakaguchi T."/>
            <person name="Das B."/>
            <person name="Nakamura S."/>
            <person name="Okada Y."/>
            <person name="Kumanogoh A."/>
            <person name="Takeda K."/>
        </authorList>
    </citation>
    <scope>NUCLEOTIDE SEQUENCE</scope>
    <source>
        <strain evidence="4">N016-13</strain>
    </source>
</reference>
<evidence type="ECO:0000313" key="6">
    <source>
        <dbReference type="EMBL" id="RHG64650.1"/>
    </source>
</evidence>
<dbReference type="EMBL" id="QRVA01000053">
    <property type="protein sequence ID" value="RGS11301.1"/>
    <property type="molecule type" value="Genomic_DNA"/>
</dbReference>
<dbReference type="Gene3D" id="3.40.50.300">
    <property type="entry name" value="P-loop containing nucleotide triphosphate hydrolases"/>
    <property type="match status" value="1"/>
</dbReference>
<dbReference type="AlphaFoldDB" id="A0A3R6HF19"/>
<feature type="domain" description="Endonuclease GajA/Old nuclease/RecF-like AAA" evidence="1">
    <location>
        <begin position="1"/>
        <end position="102"/>
    </location>
</feature>
<sequence length="442" mass="50607">MRINKIDIVNFKGFQREMREFKSNLIVVIGNNTAGKTTLLKALQIGLGAYLQCLSKLPSAVQYRRNFSIHDRFMAFDSTEKDYVPNGERTRITIDADFYVTDSIENNEPQFTPISISWSREFTGSTTTHSRSCAGELMTMVSDMEAKRYEHHDGAIYPLVLSFGAKRTSDAQMKITRKIKERASRIEKAYKFALHDKVDFDGAMEWLARYDKNVRDGKEFVGTREAFFEALQTAIPALSEIDFDHGEIEAVVSVTGHIPSRHHFSYMSDGLQSMINIVAEIAHRCIELNGCLGRNAVKKTPGVVMIDEIDLYLHPHWQKHVLQDLAQAFPMIQFIVSTHSPFIVQSLQKNQLISFDENVMIEGEPYRESLEDITADRMGLEQNIRSKRFQEMQEIAKNYFKSIQNGEEDKNLLEKLREIEATFSDNPAYLALLQSEYNTKGN</sequence>
<dbReference type="GO" id="GO:0006302">
    <property type="term" value="P:double-strand break repair"/>
    <property type="evidence" value="ECO:0007669"/>
    <property type="project" value="InterPro"/>
</dbReference>
<dbReference type="Pfam" id="PF13175">
    <property type="entry name" value="AAA_15"/>
    <property type="match status" value="1"/>
</dbReference>
<dbReference type="InterPro" id="IPR041685">
    <property type="entry name" value="AAA_GajA/Old/RecF-like"/>
</dbReference>
<dbReference type="EMBL" id="QRIN01000042">
    <property type="protein sequence ID" value="RHG64650.1"/>
    <property type="molecule type" value="Genomic_DNA"/>
</dbReference>
<dbReference type="InterPro" id="IPR003959">
    <property type="entry name" value="ATPase_AAA_core"/>
</dbReference>
<protein>
    <submittedName>
        <fullName evidence="3">AAA family ATPase</fullName>
    </submittedName>
    <submittedName>
        <fullName evidence="6">ATP-binding protein</fullName>
    </submittedName>
</protein>
<organism evidence="6 8">
    <name type="scientific">Segatella copri</name>
    <dbReference type="NCBI Taxonomy" id="165179"/>
    <lineage>
        <taxon>Bacteria</taxon>
        <taxon>Pseudomonadati</taxon>
        <taxon>Bacteroidota</taxon>
        <taxon>Bacteroidia</taxon>
        <taxon>Bacteroidales</taxon>
        <taxon>Prevotellaceae</taxon>
        <taxon>Segatella</taxon>
    </lineage>
</organism>
<keyword evidence="6" id="KW-0547">Nucleotide-binding</keyword>
<dbReference type="Proteomes" id="UP000286501">
    <property type="component" value="Unassembled WGS sequence"/>
</dbReference>
<evidence type="ECO:0000259" key="1">
    <source>
        <dbReference type="Pfam" id="PF13175"/>
    </source>
</evidence>
<evidence type="ECO:0000259" key="2">
    <source>
        <dbReference type="Pfam" id="PF13304"/>
    </source>
</evidence>
<dbReference type="EMBL" id="JAPDUS010000017">
    <property type="protein sequence ID" value="MCW4093884.1"/>
    <property type="molecule type" value="Genomic_DNA"/>
</dbReference>
<comment type="caution">
    <text evidence="6">The sequence shown here is derived from an EMBL/GenBank/DDBJ whole genome shotgun (WGS) entry which is preliminary data.</text>
</comment>
<evidence type="ECO:0000313" key="7">
    <source>
        <dbReference type="Proteomes" id="UP000283872"/>
    </source>
</evidence>
<dbReference type="InterPro" id="IPR051396">
    <property type="entry name" value="Bact_Antivir_Def_Nuclease"/>
</dbReference>
<accession>A0A3R6HF19</accession>
<dbReference type="Pfam" id="PF13304">
    <property type="entry name" value="AAA_21"/>
    <property type="match status" value="1"/>
</dbReference>
<gene>
    <name evidence="6" type="ORF">DW250_10290</name>
    <name evidence="5" type="ORF">DWY11_14240</name>
    <name evidence="3" type="ORF">NNC55_12855</name>
    <name evidence="4" type="ORF">ONT05_09985</name>
</gene>
<evidence type="ECO:0000313" key="3">
    <source>
        <dbReference type="EMBL" id="MCP9600835.1"/>
    </source>
</evidence>
<dbReference type="Proteomes" id="UP000283872">
    <property type="component" value="Unassembled WGS sequence"/>
</dbReference>